<dbReference type="Gramene" id="Mp2g24050.1">
    <property type="protein sequence ID" value="Mp2g24050.1.cds1"/>
    <property type="gene ID" value="Mp2g24050"/>
</dbReference>
<sequence length="67" mass="7081">MGGMGFRGSIAAAAAARHDWPRSGVGLHKSGLSAVCCIFWQARRLAGRPSLWCSLSYFVCLGARALA</sequence>
<evidence type="ECO:0000313" key="2">
    <source>
        <dbReference type="Proteomes" id="UP000244005"/>
    </source>
</evidence>
<dbReference type="EMBL" id="KZ772741">
    <property type="protein sequence ID" value="PTQ35715.1"/>
    <property type="molecule type" value="Genomic_DNA"/>
</dbReference>
<dbReference type="Proteomes" id="UP000244005">
    <property type="component" value="Unassembled WGS sequence"/>
</dbReference>
<reference evidence="2" key="1">
    <citation type="journal article" date="2017" name="Cell">
        <title>Insights into land plant evolution garnered from the Marchantia polymorpha genome.</title>
        <authorList>
            <person name="Bowman J.L."/>
            <person name="Kohchi T."/>
            <person name="Yamato K.T."/>
            <person name="Jenkins J."/>
            <person name="Shu S."/>
            <person name="Ishizaki K."/>
            <person name="Yamaoka S."/>
            <person name="Nishihama R."/>
            <person name="Nakamura Y."/>
            <person name="Berger F."/>
            <person name="Adam C."/>
            <person name="Aki S.S."/>
            <person name="Althoff F."/>
            <person name="Araki T."/>
            <person name="Arteaga-Vazquez M.A."/>
            <person name="Balasubrmanian S."/>
            <person name="Barry K."/>
            <person name="Bauer D."/>
            <person name="Boehm C.R."/>
            <person name="Briginshaw L."/>
            <person name="Caballero-Perez J."/>
            <person name="Catarino B."/>
            <person name="Chen F."/>
            <person name="Chiyoda S."/>
            <person name="Chovatia M."/>
            <person name="Davies K.M."/>
            <person name="Delmans M."/>
            <person name="Demura T."/>
            <person name="Dierschke T."/>
            <person name="Dolan L."/>
            <person name="Dorantes-Acosta A.E."/>
            <person name="Eklund D.M."/>
            <person name="Florent S.N."/>
            <person name="Flores-Sandoval E."/>
            <person name="Fujiyama A."/>
            <person name="Fukuzawa H."/>
            <person name="Galik B."/>
            <person name="Grimanelli D."/>
            <person name="Grimwood J."/>
            <person name="Grossniklaus U."/>
            <person name="Hamada T."/>
            <person name="Haseloff J."/>
            <person name="Hetherington A.J."/>
            <person name="Higo A."/>
            <person name="Hirakawa Y."/>
            <person name="Hundley H.N."/>
            <person name="Ikeda Y."/>
            <person name="Inoue K."/>
            <person name="Inoue S.I."/>
            <person name="Ishida S."/>
            <person name="Jia Q."/>
            <person name="Kakita M."/>
            <person name="Kanazawa T."/>
            <person name="Kawai Y."/>
            <person name="Kawashima T."/>
            <person name="Kennedy M."/>
            <person name="Kinose K."/>
            <person name="Kinoshita T."/>
            <person name="Kohara Y."/>
            <person name="Koide E."/>
            <person name="Komatsu K."/>
            <person name="Kopischke S."/>
            <person name="Kubo M."/>
            <person name="Kyozuka J."/>
            <person name="Lagercrantz U."/>
            <person name="Lin S.S."/>
            <person name="Lindquist E."/>
            <person name="Lipzen A.M."/>
            <person name="Lu C.W."/>
            <person name="De Luna E."/>
            <person name="Martienssen R.A."/>
            <person name="Minamino N."/>
            <person name="Mizutani M."/>
            <person name="Mizutani M."/>
            <person name="Mochizuki N."/>
            <person name="Monte I."/>
            <person name="Mosher R."/>
            <person name="Nagasaki H."/>
            <person name="Nakagami H."/>
            <person name="Naramoto S."/>
            <person name="Nishitani K."/>
            <person name="Ohtani M."/>
            <person name="Okamoto T."/>
            <person name="Okumura M."/>
            <person name="Phillips J."/>
            <person name="Pollak B."/>
            <person name="Reinders A."/>
            <person name="Rovekamp M."/>
            <person name="Sano R."/>
            <person name="Sawa S."/>
            <person name="Schmid M.W."/>
            <person name="Shirakawa M."/>
            <person name="Solano R."/>
            <person name="Spunde A."/>
            <person name="Suetsugu N."/>
            <person name="Sugano S."/>
            <person name="Sugiyama A."/>
            <person name="Sun R."/>
            <person name="Suzuki Y."/>
            <person name="Takenaka M."/>
            <person name="Takezawa D."/>
            <person name="Tomogane H."/>
            <person name="Tsuzuki M."/>
            <person name="Ueda T."/>
            <person name="Umeda M."/>
            <person name="Ward J.M."/>
            <person name="Watanabe Y."/>
            <person name="Yazaki K."/>
            <person name="Yokoyama R."/>
            <person name="Yoshitake Y."/>
            <person name="Yotsui I."/>
            <person name="Zachgo S."/>
            <person name="Schmutz J."/>
        </authorList>
    </citation>
    <scope>NUCLEOTIDE SEQUENCE [LARGE SCALE GENOMIC DNA]</scope>
    <source>
        <strain evidence="2">Tak-1</strain>
    </source>
</reference>
<organism evidence="1 2">
    <name type="scientific">Marchantia polymorpha</name>
    <name type="common">Common liverwort</name>
    <name type="synonym">Marchantia aquatica</name>
    <dbReference type="NCBI Taxonomy" id="3197"/>
    <lineage>
        <taxon>Eukaryota</taxon>
        <taxon>Viridiplantae</taxon>
        <taxon>Streptophyta</taxon>
        <taxon>Embryophyta</taxon>
        <taxon>Marchantiophyta</taxon>
        <taxon>Marchantiopsida</taxon>
        <taxon>Marchantiidae</taxon>
        <taxon>Marchantiales</taxon>
        <taxon>Marchantiaceae</taxon>
        <taxon>Marchantia</taxon>
    </lineage>
</organism>
<protein>
    <submittedName>
        <fullName evidence="1">Uncharacterized protein</fullName>
    </submittedName>
</protein>
<name>A0A2R6WPD1_MARPO</name>
<accession>A0A2R6WPD1</accession>
<dbReference type="AlphaFoldDB" id="A0A2R6WPD1"/>
<proteinExistence type="predicted"/>
<gene>
    <name evidence="1" type="ORF">MARPO_0069s0054</name>
</gene>
<keyword evidence="2" id="KW-1185">Reference proteome</keyword>
<evidence type="ECO:0000313" key="1">
    <source>
        <dbReference type="EMBL" id="PTQ35715.1"/>
    </source>
</evidence>